<dbReference type="PANTHER" id="PTHR12480">
    <property type="entry name" value="ARGININE DEMETHYLASE AND LYSYL-HYDROXYLASE JMJD"/>
    <property type="match status" value="1"/>
</dbReference>
<dbReference type="InterPro" id="IPR041667">
    <property type="entry name" value="Cupin_8"/>
</dbReference>
<dbReference type="InterPro" id="IPR003347">
    <property type="entry name" value="JmjC_dom"/>
</dbReference>
<evidence type="ECO:0000256" key="2">
    <source>
        <dbReference type="ARBA" id="ARBA00022723"/>
    </source>
</evidence>
<dbReference type="Gene3D" id="2.60.120.650">
    <property type="entry name" value="Cupin"/>
    <property type="match status" value="1"/>
</dbReference>
<evidence type="ECO:0000256" key="8">
    <source>
        <dbReference type="ARBA" id="ARBA00023163"/>
    </source>
</evidence>
<dbReference type="PANTHER" id="PTHR12480:SF32">
    <property type="entry name" value="BIFUNCTIONAL ARGININE DEMETHYLASE AND LYSYL-HYDROXYLASE JMJD6"/>
    <property type="match status" value="1"/>
</dbReference>
<accession>A0A6C0D919</accession>
<evidence type="ECO:0000256" key="7">
    <source>
        <dbReference type="ARBA" id="ARBA00023015"/>
    </source>
</evidence>
<feature type="domain" description="JmjC" evidence="10">
    <location>
        <begin position="124"/>
        <end position="273"/>
    </location>
</feature>
<dbReference type="InterPro" id="IPR050910">
    <property type="entry name" value="JMJD6_ArgDemeth/LysHydrox"/>
</dbReference>
<reference evidence="11" key="1">
    <citation type="journal article" date="2020" name="Nature">
        <title>Giant virus diversity and host interactions through global metagenomics.</title>
        <authorList>
            <person name="Schulz F."/>
            <person name="Roux S."/>
            <person name="Paez-Espino D."/>
            <person name="Jungbluth S."/>
            <person name="Walsh D.A."/>
            <person name="Denef V.J."/>
            <person name="McMahon K.D."/>
            <person name="Konstantinidis K.T."/>
            <person name="Eloe-Fadrosh E.A."/>
            <person name="Kyrpides N.C."/>
            <person name="Woyke T."/>
        </authorList>
    </citation>
    <scope>NUCLEOTIDE SEQUENCE</scope>
    <source>
        <strain evidence="11">GVMAG-M-3300023174-131</strain>
    </source>
</reference>
<dbReference type="EMBL" id="MN739565">
    <property type="protein sequence ID" value="QHT13298.1"/>
    <property type="molecule type" value="Genomic_DNA"/>
</dbReference>
<name>A0A6C0D919_9ZZZZ</name>
<dbReference type="GO" id="GO:0005737">
    <property type="term" value="C:cytoplasm"/>
    <property type="evidence" value="ECO:0007669"/>
    <property type="project" value="TreeGrafter"/>
</dbReference>
<keyword evidence="5" id="KW-0560">Oxidoreductase</keyword>
<keyword evidence="6" id="KW-0408">Iron</keyword>
<proteinExistence type="inferred from homology"/>
<comment type="cofactor">
    <cofactor evidence="1">
        <name>Fe(2+)</name>
        <dbReference type="ChEBI" id="CHEBI:29033"/>
    </cofactor>
</comment>
<dbReference type="AlphaFoldDB" id="A0A6C0D919"/>
<dbReference type="Pfam" id="PF13621">
    <property type="entry name" value="Cupin_8"/>
    <property type="match status" value="1"/>
</dbReference>
<protein>
    <recommendedName>
        <fullName evidence="10">JmjC domain-containing protein</fullName>
    </recommendedName>
</protein>
<dbReference type="PROSITE" id="PS51184">
    <property type="entry name" value="JMJC"/>
    <property type="match status" value="1"/>
</dbReference>
<evidence type="ECO:0000256" key="1">
    <source>
        <dbReference type="ARBA" id="ARBA00001954"/>
    </source>
</evidence>
<evidence type="ECO:0000256" key="4">
    <source>
        <dbReference type="ARBA" id="ARBA00022964"/>
    </source>
</evidence>
<evidence type="ECO:0000313" key="11">
    <source>
        <dbReference type="EMBL" id="QHT13298.1"/>
    </source>
</evidence>
<dbReference type="GO" id="GO:0046872">
    <property type="term" value="F:metal ion binding"/>
    <property type="evidence" value="ECO:0007669"/>
    <property type="project" value="UniProtKB-KW"/>
</dbReference>
<keyword evidence="8" id="KW-0804">Transcription</keyword>
<dbReference type="GO" id="GO:0106140">
    <property type="term" value="F:P-TEFb complex binding"/>
    <property type="evidence" value="ECO:0007669"/>
    <property type="project" value="TreeGrafter"/>
</dbReference>
<evidence type="ECO:0000256" key="9">
    <source>
        <dbReference type="ARBA" id="ARBA00038068"/>
    </source>
</evidence>
<evidence type="ECO:0000256" key="6">
    <source>
        <dbReference type="ARBA" id="ARBA00023004"/>
    </source>
</evidence>
<keyword evidence="3" id="KW-0156">Chromatin regulator</keyword>
<keyword evidence="7" id="KW-0805">Transcription regulation</keyword>
<keyword evidence="4" id="KW-0223">Dioxygenase</keyword>
<dbReference type="SUPFAM" id="SSF51197">
    <property type="entry name" value="Clavaminate synthase-like"/>
    <property type="match status" value="1"/>
</dbReference>
<evidence type="ECO:0000259" key="10">
    <source>
        <dbReference type="PROSITE" id="PS51184"/>
    </source>
</evidence>
<dbReference type="GO" id="GO:0033749">
    <property type="term" value="F:histone H4R3 demethylase activity"/>
    <property type="evidence" value="ECO:0007669"/>
    <property type="project" value="TreeGrafter"/>
</dbReference>
<organism evidence="11">
    <name type="scientific">viral metagenome</name>
    <dbReference type="NCBI Taxonomy" id="1070528"/>
    <lineage>
        <taxon>unclassified sequences</taxon>
        <taxon>metagenomes</taxon>
        <taxon>organismal metagenomes</taxon>
    </lineage>
</organism>
<comment type="similarity">
    <text evidence="9">Belongs to the JMJD6 family.</text>
</comment>
<evidence type="ECO:0000256" key="5">
    <source>
        <dbReference type="ARBA" id="ARBA00023002"/>
    </source>
</evidence>
<sequence>MKIIYIIILLLIILLINNLFQTNNDNNFEDTNNIIFREDIYTNNCKKISIDNYKDIYINLNNIEPIIFKVKNIITKDFFIKKIENFKLDFSVLGNSDVVINSILYKDYLNNNNNNEYIFHSLFLNPNYVRNINKFKENYKFVDIIIKMIDIPYSKSINNLERCDLFIGKKYTGTHLHNHLEAINYLVYGKKLWLIFPDSKKNIKYIKSITSYPNKTKTNAIDWLNINYNKLKKNIEDLYIFIQKDKECVYIPLYYFHMVINLEDSGGIAYNFS</sequence>
<keyword evidence="2" id="KW-0479">Metal-binding</keyword>
<evidence type="ECO:0000256" key="3">
    <source>
        <dbReference type="ARBA" id="ARBA00022853"/>
    </source>
</evidence>
<dbReference type="GO" id="GO:0005634">
    <property type="term" value="C:nucleus"/>
    <property type="evidence" value="ECO:0007669"/>
    <property type="project" value="TreeGrafter"/>
</dbReference>